<evidence type="ECO:0000313" key="2">
    <source>
        <dbReference type="Proteomes" id="UP001152523"/>
    </source>
</evidence>
<gene>
    <name evidence="1" type="ORF">CEPIT_LOCUS4556</name>
</gene>
<evidence type="ECO:0000313" key="1">
    <source>
        <dbReference type="EMBL" id="CAH9073291.1"/>
    </source>
</evidence>
<keyword evidence="2" id="KW-1185">Reference proteome</keyword>
<proteinExistence type="predicted"/>
<protein>
    <submittedName>
        <fullName evidence="1">Uncharacterized protein</fullName>
    </submittedName>
</protein>
<name>A0AAV0CB42_9ASTE</name>
<accession>A0AAV0CB42</accession>
<reference evidence="1" key="1">
    <citation type="submission" date="2022-07" db="EMBL/GenBank/DDBJ databases">
        <authorList>
            <person name="Macas J."/>
            <person name="Novak P."/>
            <person name="Neumann P."/>
        </authorList>
    </citation>
    <scope>NUCLEOTIDE SEQUENCE</scope>
</reference>
<dbReference type="EMBL" id="CAMAPF010000024">
    <property type="protein sequence ID" value="CAH9073291.1"/>
    <property type="molecule type" value="Genomic_DNA"/>
</dbReference>
<organism evidence="1 2">
    <name type="scientific">Cuscuta epithymum</name>
    <dbReference type="NCBI Taxonomy" id="186058"/>
    <lineage>
        <taxon>Eukaryota</taxon>
        <taxon>Viridiplantae</taxon>
        <taxon>Streptophyta</taxon>
        <taxon>Embryophyta</taxon>
        <taxon>Tracheophyta</taxon>
        <taxon>Spermatophyta</taxon>
        <taxon>Magnoliopsida</taxon>
        <taxon>eudicotyledons</taxon>
        <taxon>Gunneridae</taxon>
        <taxon>Pentapetalae</taxon>
        <taxon>asterids</taxon>
        <taxon>lamiids</taxon>
        <taxon>Solanales</taxon>
        <taxon>Convolvulaceae</taxon>
        <taxon>Cuscuteae</taxon>
        <taxon>Cuscuta</taxon>
        <taxon>Cuscuta subgen. Cuscuta</taxon>
    </lineage>
</organism>
<comment type="caution">
    <text evidence="1">The sequence shown here is derived from an EMBL/GenBank/DDBJ whole genome shotgun (WGS) entry which is preliminary data.</text>
</comment>
<sequence length="105" mass="12104">MSFTCSISLSICMSDIFTNGLLPGFYLNAAHAKAVSLALWNRLDGWMLLSSNGYTIPIYHLHRFAHTIIEPDCTTPQNLIMFKDALYYVFIRYILLLEQKNRKKV</sequence>
<dbReference type="Proteomes" id="UP001152523">
    <property type="component" value="Unassembled WGS sequence"/>
</dbReference>
<dbReference type="AlphaFoldDB" id="A0AAV0CB42"/>